<comment type="caution">
    <text evidence="1">The sequence shown here is derived from an EMBL/GenBank/DDBJ whole genome shotgun (WGS) entry which is preliminary data.</text>
</comment>
<protein>
    <submittedName>
        <fullName evidence="1">Bacteriocin resistance YdeI/OmpD-like protein</fullName>
    </submittedName>
</protein>
<keyword evidence="2" id="KW-1185">Reference proteome</keyword>
<proteinExistence type="predicted"/>
<accession>A0A4R2IPG9</accession>
<evidence type="ECO:0000313" key="1">
    <source>
        <dbReference type="EMBL" id="TCO46817.1"/>
    </source>
</evidence>
<dbReference type="AlphaFoldDB" id="A0A4R2IPG9"/>
<name>A0A4R2IPG9_9ACTN</name>
<dbReference type="InterPro" id="IPR037079">
    <property type="entry name" value="AF2212/PG0164-like_sf"/>
</dbReference>
<evidence type="ECO:0000313" key="2">
    <source>
        <dbReference type="Proteomes" id="UP000295573"/>
    </source>
</evidence>
<dbReference type="Pfam" id="PF13376">
    <property type="entry name" value="OmdA"/>
    <property type="match status" value="1"/>
</dbReference>
<dbReference type="Proteomes" id="UP000295573">
    <property type="component" value="Unassembled WGS sequence"/>
</dbReference>
<dbReference type="InterPro" id="IPR015018">
    <property type="entry name" value="DUF1905"/>
</dbReference>
<sequence length="150" mass="15826">MVRRMETFEGTVSVNPGGGAWVEVPGEVIDALGGGGRIPVQATFDGIAYRGSIASMGGCMALGILKSIRTELGKEAGDPVTVTVERDTAERTIEVPADLAAALDGAGLRAAFDKLSYSHRREHVNAINDAKNPETRARRISKALEMLTSS</sequence>
<dbReference type="SUPFAM" id="SSF141694">
    <property type="entry name" value="AF2212/PG0164-like"/>
    <property type="match status" value="1"/>
</dbReference>
<reference evidence="1 2" key="1">
    <citation type="journal article" date="2015" name="Stand. Genomic Sci.">
        <title>Genomic Encyclopedia of Bacterial and Archaeal Type Strains, Phase III: the genomes of soil and plant-associated and newly described type strains.</title>
        <authorList>
            <person name="Whitman W.B."/>
            <person name="Woyke T."/>
            <person name="Klenk H.P."/>
            <person name="Zhou Y."/>
            <person name="Lilburn T.G."/>
            <person name="Beck B.J."/>
            <person name="De Vos P."/>
            <person name="Vandamme P."/>
            <person name="Eisen J.A."/>
            <person name="Garrity G."/>
            <person name="Hugenholtz P."/>
            <person name="Kyrpides N.C."/>
        </authorList>
    </citation>
    <scope>NUCLEOTIDE SEQUENCE [LARGE SCALE GENOMIC DNA]</scope>
    <source>
        <strain evidence="1 2">VKM Ac-2541</strain>
    </source>
</reference>
<dbReference type="Gene3D" id="2.40.30.100">
    <property type="entry name" value="AF2212/PG0164-like"/>
    <property type="match status" value="1"/>
</dbReference>
<gene>
    <name evidence="1" type="ORF">EV646_10656</name>
</gene>
<dbReference type="Pfam" id="PF08922">
    <property type="entry name" value="DUF1905"/>
    <property type="match status" value="1"/>
</dbReference>
<organism evidence="1 2">
    <name type="scientific">Kribbella antiqua</name>
    <dbReference type="NCBI Taxonomy" id="2512217"/>
    <lineage>
        <taxon>Bacteria</taxon>
        <taxon>Bacillati</taxon>
        <taxon>Actinomycetota</taxon>
        <taxon>Actinomycetes</taxon>
        <taxon>Propionibacteriales</taxon>
        <taxon>Kribbellaceae</taxon>
        <taxon>Kribbella</taxon>
    </lineage>
</organism>
<dbReference type="EMBL" id="SLWR01000006">
    <property type="protein sequence ID" value="TCO46817.1"/>
    <property type="molecule type" value="Genomic_DNA"/>
</dbReference>